<dbReference type="Proteomes" id="UP000448877">
    <property type="component" value="Unassembled WGS sequence"/>
</dbReference>
<name>A0A642PXE4_9BACE</name>
<evidence type="ECO:0008006" key="3">
    <source>
        <dbReference type="Google" id="ProtNLM"/>
    </source>
</evidence>
<gene>
    <name evidence="1" type="ORF">F2Y81_13560</name>
</gene>
<dbReference type="AlphaFoldDB" id="A0A642PXE4"/>
<sequence>MNLHICTDGNFIQQAISVFEHFFPGENVFVIFNFREQQNYKENIPLYRYDQNDPELFIKIHKICLTHIIKNVVTHGIATNFSLIFQYLKEKSLFSGHIYWIFWGYELYNALGEKGKYKLVDGNSLFLKLTYIVPGPLNALVRRIVGRQLCSERLERALPYVDYFCFWLPHDFELLHRFYVSHAKFKYFKYISSYKSDAKKADFKIYSKNVDRIMVNHQASLTGNHRMVLQKLSTISGIDEFEICTPLSYGSNYIRKSVLKIGKRCFGDKYKALLNLMPVNEYNQFLDSIPVAIFGAMRQEGAGNIMRLLKSGTKIYLRERNPLYLYYKEKGYLIFSFEKELNDVSDLRPLSEEEQLYNMQIAERTQVYYEDFMPSFFDK</sequence>
<accession>A0A642PXE4</accession>
<protein>
    <recommendedName>
        <fullName evidence="3">4-alpha-L-fucosyltransferase</fullName>
    </recommendedName>
</protein>
<organism evidence="1 2">
    <name type="scientific">Bacteroides cellulosilyticus</name>
    <dbReference type="NCBI Taxonomy" id="246787"/>
    <lineage>
        <taxon>Bacteria</taxon>
        <taxon>Pseudomonadati</taxon>
        <taxon>Bacteroidota</taxon>
        <taxon>Bacteroidia</taxon>
        <taxon>Bacteroidales</taxon>
        <taxon>Bacteroidaceae</taxon>
        <taxon>Bacteroides</taxon>
    </lineage>
</organism>
<reference evidence="1 2" key="1">
    <citation type="journal article" date="2019" name="Nat. Med.">
        <title>A library of human gut bacterial isolates paired with longitudinal multiomics data enables mechanistic microbiome research.</title>
        <authorList>
            <person name="Poyet M."/>
            <person name="Groussin M."/>
            <person name="Gibbons S.M."/>
            <person name="Avila-Pacheco J."/>
            <person name="Jiang X."/>
            <person name="Kearney S.M."/>
            <person name="Perrotta A.R."/>
            <person name="Berdy B."/>
            <person name="Zhao S."/>
            <person name="Lieberman T.D."/>
            <person name="Swanson P.K."/>
            <person name="Smith M."/>
            <person name="Roesemann S."/>
            <person name="Alexander J.E."/>
            <person name="Rich S.A."/>
            <person name="Livny J."/>
            <person name="Vlamakis H."/>
            <person name="Clish C."/>
            <person name="Bullock K."/>
            <person name="Deik A."/>
            <person name="Scott J."/>
            <person name="Pierce K.A."/>
            <person name="Xavier R.J."/>
            <person name="Alm E.J."/>
        </authorList>
    </citation>
    <scope>NUCLEOTIDE SEQUENCE [LARGE SCALE GENOMIC DNA]</scope>
    <source>
        <strain evidence="1 2">BIOML-A6</strain>
    </source>
</reference>
<dbReference type="EMBL" id="VVYV01000021">
    <property type="protein sequence ID" value="KAA5417532.1"/>
    <property type="molecule type" value="Genomic_DNA"/>
</dbReference>
<proteinExistence type="predicted"/>
<comment type="caution">
    <text evidence="1">The sequence shown here is derived from an EMBL/GenBank/DDBJ whole genome shotgun (WGS) entry which is preliminary data.</text>
</comment>
<evidence type="ECO:0000313" key="1">
    <source>
        <dbReference type="EMBL" id="KAA5417532.1"/>
    </source>
</evidence>
<dbReference type="RefSeq" id="WP_149919961.1">
    <property type="nucleotide sequence ID" value="NZ_JBDMOC010000015.1"/>
</dbReference>
<evidence type="ECO:0000313" key="2">
    <source>
        <dbReference type="Proteomes" id="UP000448877"/>
    </source>
</evidence>